<feature type="region of interest" description="Disordered" evidence="1">
    <location>
        <begin position="238"/>
        <end position="269"/>
    </location>
</feature>
<feature type="compositionally biased region" description="Low complexity" evidence="1">
    <location>
        <begin position="655"/>
        <end position="676"/>
    </location>
</feature>
<feature type="compositionally biased region" description="Basic residues" evidence="1">
    <location>
        <begin position="460"/>
        <end position="470"/>
    </location>
</feature>
<feature type="compositionally biased region" description="Polar residues" evidence="1">
    <location>
        <begin position="11"/>
        <end position="29"/>
    </location>
</feature>
<feature type="region of interest" description="Disordered" evidence="1">
    <location>
        <begin position="628"/>
        <end position="686"/>
    </location>
</feature>
<feature type="region of interest" description="Disordered" evidence="1">
    <location>
        <begin position="162"/>
        <end position="218"/>
    </location>
</feature>
<keyword evidence="3" id="KW-1185">Reference proteome</keyword>
<feature type="region of interest" description="Disordered" evidence="1">
    <location>
        <begin position="58"/>
        <end position="147"/>
    </location>
</feature>
<reference evidence="2" key="1">
    <citation type="journal article" date="2020" name="New Phytol.">
        <title>Comparative genomics reveals dynamic genome evolution in host specialist ectomycorrhizal fungi.</title>
        <authorList>
            <person name="Lofgren L.A."/>
            <person name="Nguyen N.H."/>
            <person name="Vilgalys R."/>
            <person name="Ruytinx J."/>
            <person name="Liao H.L."/>
            <person name="Branco S."/>
            <person name="Kuo A."/>
            <person name="LaButti K."/>
            <person name="Lipzen A."/>
            <person name="Andreopoulos W."/>
            <person name="Pangilinan J."/>
            <person name="Riley R."/>
            <person name="Hundley H."/>
            <person name="Na H."/>
            <person name="Barry K."/>
            <person name="Grigoriev I.V."/>
            <person name="Stajich J.E."/>
            <person name="Kennedy P.G."/>
        </authorList>
    </citation>
    <scope>NUCLEOTIDE SEQUENCE</scope>
    <source>
        <strain evidence="2">FC423</strain>
    </source>
</reference>
<dbReference type="AlphaFoldDB" id="A0A9P7FGQ7"/>
<dbReference type="OrthoDB" id="3195323at2759"/>
<feature type="compositionally biased region" description="Polar residues" evidence="1">
    <location>
        <begin position="291"/>
        <end position="307"/>
    </location>
</feature>
<protein>
    <submittedName>
        <fullName evidence="2">Uncharacterized protein</fullName>
    </submittedName>
</protein>
<feature type="region of interest" description="Disordered" evidence="1">
    <location>
        <begin position="433"/>
        <end position="503"/>
    </location>
</feature>
<comment type="caution">
    <text evidence="2">The sequence shown here is derived from an EMBL/GenBank/DDBJ whole genome shotgun (WGS) entry which is preliminary data.</text>
</comment>
<dbReference type="RefSeq" id="XP_041298574.1">
    <property type="nucleotide sequence ID" value="XM_041432293.1"/>
</dbReference>
<dbReference type="GeneID" id="64694552"/>
<feature type="compositionally biased region" description="Low complexity" evidence="1">
    <location>
        <begin position="177"/>
        <end position="192"/>
    </location>
</feature>
<feature type="compositionally biased region" description="Polar residues" evidence="1">
    <location>
        <begin position="248"/>
        <end position="261"/>
    </location>
</feature>
<dbReference type="EMBL" id="JABBWM010000004">
    <property type="protein sequence ID" value="KAG2118057.1"/>
    <property type="molecule type" value="Genomic_DNA"/>
</dbReference>
<dbReference type="Proteomes" id="UP000823399">
    <property type="component" value="Unassembled WGS sequence"/>
</dbReference>
<name>A0A9P7FGQ7_9AGAM</name>
<sequence length="775" mass="84635">MSSARHWFSKRVTTPKSPTSNDFGRSTVPTEKFPVHVENSMPSDSFKFIPFASVMGRKSKKSRPTLAIPDSPVPSLVSAPTVYSNPDRYTNRPPAKSISSTIRSGDDSFEPRTPPDVQTDRVSFPRSVLTLSDPDPFASGGISVPRSILDRGNMSVYSNTSAHGVVSNKDEVDFLQHPSHLSMSSQSHSDSSNATPSLESTGPYLSPIADGQGTSPSRETFKRNEIIDSQKILESPVHCSPLDVPFQPSLSKQSSTVTLTDQSHKGPPDFPAVAVRSTMCRRGYTAPSPFQAASTVSQPRKGSTPPSTEVYVRSRTLSRQQSTSRPAPARELPPPPIMSHVTSNPADDGAEDRFPLLADGSSSSGISCASPTWRIQDLAMEDINDQRYKEISLGFDHDFETQHQLVKESSRMHARNTTESPPPPLAFHQLKKSMSHSTLQKAKSGSGGTQEFFKGDKGLKKQHSFHRSHAHTPPTSTPASPSTPSDYDPLFAESRIPPLPHPHTVVRKRMFSGSRKPSTIITDEDLRSVFSLPTEAGRSHLASPRAVVSLLDEPSSDPLSSDIFYPAAEFSPQYIMSPAEMLKMEAIVQGEFDAKYGEALRNPQRVTFASTPMYGTMYRKEGLKTALSSVPRLAPTRSVSNVSKGPTPRSVPRPSTAQTASSTSTSRSSSTKASLSPPQRPRARPHTAETMYHEDLFSRRSSNVPFIPLSPPPRRPKCAIAIQMPLLSGDTTVPQRSVIRKPSFLEIADDANCCEGSFLDFDSGKESFDLSRDFD</sequence>
<feature type="compositionally biased region" description="Low complexity" evidence="1">
    <location>
        <begin position="313"/>
        <end position="330"/>
    </location>
</feature>
<organism evidence="2 3">
    <name type="scientific">Suillus discolor</name>
    <dbReference type="NCBI Taxonomy" id="1912936"/>
    <lineage>
        <taxon>Eukaryota</taxon>
        <taxon>Fungi</taxon>
        <taxon>Dikarya</taxon>
        <taxon>Basidiomycota</taxon>
        <taxon>Agaricomycotina</taxon>
        <taxon>Agaricomycetes</taxon>
        <taxon>Agaricomycetidae</taxon>
        <taxon>Boletales</taxon>
        <taxon>Suillineae</taxon>
        <taxon>Suillaceae</taxon>
        <taxon>Suillus</taxon>
    </lineage>
</organism>
<evidence type="ECO:0000313" key="3">
    <source>
        <dbReference type="Proteomes" id="UP000823399"/>
    </source>
</evidence>
<feature type="region of interest" description="Disordered" evidence="1">
    <location>
        <begin position="286"/>
        <end position="348"/>
    </location>
</feature>
<evidence type="ECO:0000313" key="2">
    <source>
        <dbReference type="EMBL" id="KAG2118057.1"/>
    </source>
</evidence>
<gene>
    <name evidence="2" type="ORF">F5147DRAFT_604022</name>
</gene>
<proteinExistence type="predicted"/>
<feature type="compositionally biased region" description="Low complexity" evidence="1">
    <location>
        <begin position="471"/>
        <end position="485"/>
    </location>
</feature>
<feature type="region of interest" description="Disordered" evidence="1">
    <location>
        <begin position="1"/>
        <end position="29"/>
    </location>
</feature>
<accession>A0A9P7FGQ7</accession>
<evidence type="ECO:0000256" key="1">
    <source>
        <dbReference type="SAM" id="MobiDB-lite"/>
    </source>
</evidence>